<evidence type="ECO:0000259" key="9">
    <source>
        <dbReference type="PROSITE" id="PS50928"/>
    </source>
</evidence>
<evidence type="ECO:0000256" key="2">
    <source>
        <dbReference type="ARBA" id="ARBA00022448"/>
    </source>
</evidence>
<keyword evidence="3" id="KW-1003">Cell membrane</keyword>
<dbReference type="AlphaFoldDB" id="A0ABD5QER2"/>
<comment type="subcellular location">
    <subcellularLocation>
        <location evidence="1 7">Cell membrane</location>
        <topology evidence="1 7">Multi-pass membrane protein</topology>
    </subcellularLocation>
</comment>
<feature type="compositionally biased region" description="Basic and acidic residues" evidence="8">
    <location>
        <begin position="1"/>
        <end position="10"/>
    </location>
</feature>
<evidence type="ECO:0000256" key="4">
    <source>
        <dbReference type="ARBA" id="ARBA00022692"/>
    </source>
</evidence>
<dbReference type="SUPFAM" id="SSF161098">
    <property type="entry name" value="MetI-like"/>
    <property type="match status" value="1"/>
</dbReference>
<name>A0ABD5QER2_9EURY</name>
<feature type="transmembrane region" description="Helical" evidence="7">
    <location>
        <begin position="176"/>
        <end position="196"/>
    </location>
</feature>
<dbReference type="InterPro" id="IPR000515">
    <property type="entry name" value="MetI-like"/>
</dbReference>
<feature type="region of interest" description="Disordered" evidence="8">
    <location>
        <begin position="1"/>
        <end position="23"/>
    </location>
</feature>
<feature type="transmembrane region" description="Helical" evidence="7">
    <location>
        <begin position="63"/>
        <end position="82"/>
    </location>
</feature>
<dbReference type="PROSITE" id="PS50928">
    <property type="entry name" value="ABC_TM1"/>
    <property type="match status" value="1"/>
</dbReference>
<evidence type="ECO:0000313" key="10">
    <source>
        <dbReference type="EMBL" id="MFC4987517.1"/>
    </source>
</evidence>
<dbReference type="GO" id="GO:0005886">
    <property type="term" value="C:plasma membrane"/>
    <property type="evidence" value="ECO:0007669"/>
    <property type="project" value="UniProtKB-SubCell"/>
</dbReference>
<dbReference type="Proteomes" id="UP001595925">
    <property type="component" value="Unassembled WGS sequence"/>
</dbReference>
<keyword evidence="2 7" id="KW-0813">Transport</keyword>
<protein>
    <submittedName>
        <fullName evidence="10">ABC transporter permease</fullName>
    </submittedName>
</protein>
<feature type="region of interest" description="Disordered" evidence="8">
    <location>
        <begin position="343"/>
        <end position="365"/>
    </location>
</feature>
<evidence type="ECO:0000256" key="3">
    <source>
        <dbReference type="ARBA" id="ARBA00022475"/>
    </source>
</evidence>
<feature type="transmembrane region" description="Helical" evidence="7">
    <location>
        <begin position="270"/>
        <end position="288"/>
    </location>
</feature>
<accession>A0ABD5QER2</accession>
<evidence type="ECO:0000256" key="6">
    <source>
        <dbReference type="ARBA" id="ARBA00023136"/>
    </source>
</evidence>
<reference evidence="10 11" key="1">
    <citation type="journal article" date="2019" name="Int. J. Syst. Evol. Microbiol.">
        <title>The Global Catalogue of Microorganisms (GCM) 10K type strain sequencing project: providing services to taxonomists for standard genome sequencing and annotation.</title>
        <authorList>
            <consortium name="The Broad Institute Genomics Platform"/>
            <consortium name="The Broad Institute Genome Sequencing Center for Infectious Disease"/>
            <person name="Wu L."/>
            <person name="Ma J."/>
        </authorList>
    </citation>
    <scope>NUCLEOTIDE SEQUENCE [LARGE SCALE GENOMIC DNA]</scope>
    <source>
        <strain evidence="10 11">CGMCC 1.15824</strain>
    </source>
</reference>
<evidence type="ECO:0000256" key="5">
    <source>
        <dbReference type="ARBA" id="ARBA00022989"/>
    </source>
</evidence>
<sequence length="365" mass="40039">MKRTDDDRATDGGTKPAADGGTGDVFAFEATEDVTTVQRYREFLHEAVYLPAREAWRDWRMKVGLFLIAGYLAMGLIAWISGSSFGIWEGVTIIEQPTSNQFGGFEYNNQPPFQSMEYPLGTDSTGRDILGGIVHATPDMLKMTFAGGVYVVVVATVVGTVAGYKGGRVDSVLTTISDVVMTIPGLPLVIVVATMIDPRNPWIIGPLLVVGWWAGLARTIRAQVLSIREHSYVEASRTMGITTPRIIQKDILPNLMPYIMVNFVMSARQVIFNGVGLYFLGILAHGSYSDNWGVMMQFAYTHASALLVPERAYQLLIPMAVIVGLSFGLILFSQGTDRLFNPRVRHRGSGETEEEGDDQVTTTIT</sequence>
<keyword evidence="11" id="KW-1185">Reference proteome</keyword>
<dbReference type="Pfam" id="PF00528">
    <property type="entry name" value="BPD_transp_1"/>
    <property type="match status" value="1"/>
</dbReference>
<dbReference type="CDD" id="cd06261">
    <property type="entry name" value="TM_PBP2"/>
    <property type="match status" value="1"/>
</dbReference>
<dbReference type="EMBL" id="JBHSJG010000026">
    <property type="protein sequence ID" value="MFC4987517.1"/>
    <property type="molecule type" value="Genomic_DNA"/>
</dbReference>
<feature type="transmembrane region" description="Helical" evidence="7">
    <location>
        <begin position="145"/>
        <end position="164"/>
    </location>
</feature>
<evidence type="ECO:0000313" key="11">
    <source>
        <dbReference type="Proteomes" id="UP001595925"/>
    </source>
</evidence>
<dbReference type="Gene3D" id="1.10.3720.10">
    <property type="entry name" value="MetI-like"/>
    <property type="match status" value="1"/>
</dbReference>
<keyword evidence="5 7" id="KW-1133">Transmembrane helix</keyword>
<organism evidence="10 11">
    <name type="scientific">Saliphagus infecundisoli</name>
    <dbReference type="NCBI Taxonomy" id="1849069"/>
    <lineage>
        <taxon>Archaea</taxon>
        <taxon>Methanobacteriati</taxon>
        <taxon>Methanobacteriota</taxon>
        <taxon>Stenosarchaea group</taxon>
        <taxon>Halobacteria</taxon>
        <taxon>Halobacteriales</taxon>
        <taxon>Natrialbaceae</taxon>
        <taxon>Saliphagus</taxon>
    </lineage>
</organism>
<feature type="domain" description="ABC transmembrane type-1" evidence="9">
    <location>
        <begin position="141"/>
        <end position="334"/>
    </location>
</feature>
<feature type="transmembrane region" description="Helical" evidence="7">
    <location>
        <begin position="312"/>
        <end position="333"/>
    </location>
</feature>
<dbReference type="PANTHER" id="PTHR43386">
    <property type="entry name" value="OLIGOPEPTIDE TRANSPORT SYSTEM PERMEASE PROTEIN APPC"/>
    <property type="match status" value="1"/>
</dbReference>
<dbReference type="InterPro" id="IPR050366">
    <property type="entry name" value="BP-dependent_transpt_permease"/>
</dbReference>
<feature type="transmembrane region" description="Helical" evidence="7">
    <location>
        <begin position="202"/>
        <end position="220"/>
    </location>
</feature>
<keyword evidence="4 7" id="KW-0812">Transmembrane</keyword>
<evidence type="ECO:0000256" key="1">
    <source>
        <dbReference type="ARBA" id="ARBA00004651"/>
    </source>
</evidence>
<dbReference type="PANTHER" id="PTHR43386:SF1">
    <property type="entry name" value="D,D-DIPEPTIDE TRANSPORT SYSTEM PERMEASE PROTEIN DDPC-RELATED"/>
    <property type="match status" value="1"/>
</dbReference>
<dbReference type="RefSeq" id="WP_114577508.1">
    <property type="nucleotide sequence ID" value="NZ_JAIVEF010000011.1"/>
</dbReference>
<evidence type="ECO:0000256" key="8">
    <source>
        <dbReference type="SAM" id="MobiDB-lite"/>
    </source>
</evidence>
<evidence type="ECO:0000256" key="7">
    <source>
        <dbReference type="RuleBase" id="RU363032"/>
    </source>
</evidence>
<gene>
    <name evidence="10" type="ORF">ACFPFO_07030</name>
</gene>
<comment type="caution">
    <text evidence="10">The sequence shown here is derived from an EMBL/GenBank/DDBJ whole genome shotgun (WGS) entry which is preliminary data.</text>
</comment>
<dbReference type="InterPro" id="IPR035906">
    <property type="entry name" value="MetI-like_sf"/>
</dbReference>
<proteinExistence type="inferred from homology"/>
<keyword evidence="6 7" id="KW-0472">Membrane</keyword>
<comment type="similarity">
    <text evidence="7">Belongs to the binding-protein-dependent transport system permease family.</text>
</comment>